<dbReference type="EMBL" id="PFED01000200">
    <property type="protein sequence ID" value="PJE62457.1"/>
    <property type="molecule type" value="Genomic_DNA"/>
</dbReference>
<name>A0A2M8KRB5_9BACT</name>
<organism evidence="1 2">
    <name type="scientific">Candidatus Roizmanbacteria bacterium CG10_big_fil_rev_8_21_14_0_10_39_6</name>
    <dbReference type="NCBI Taxonomy" id="1974853"/>
    <lineage>
        <taxon>Bacteria</taxon>
        <taxon>Candidatus Roizmaniibacteriota</taxon>
    </lineage>
</organism>
<reference evidence="2" key="1">
    <citation type="submission" date="2017-09" db="EMBL/GenBank/DDBJ databases">
        <title>Depth-based differentiation of microbial function through sediment-hosted aquifers and enrichment of novel symbionts in the deep terrestrial subsurface.</title>
        <authorList>
            <person name="Probst A.J."/>
            <person name="Ladd B."/>
            <person name="Jarett J.K."/>
            <person name="Geller-Mcgrath D.E."/>
            <person name="Sieber C.M.K."/>
            <person name="Emerson J.B."/>
            <person name="Anantharaman K."/>
            <person name="Thomas B.C."/>
            <person name="Malmstrom R."/>
            <person name="Stieglmeier M."/>
            <person name="Klingl A."/>
            <person name="Woyke T."/>
            <person name="Ryan C.M."/>
            <person name="Banfield J.F."/>
        </authorList>
    </citation>
    <scope>NUCLEOTIDE SEQUENCE [LARGE SCALE GENOMIC DNA]</scope>
</reference>
<evidence type="ECO:0000313" key="2">
    <source>
        <dbReference type="Proteomes" id="UP000229554"/>
    </source>
</evidence>
<comment type="caution">
    <text evidence="1">The sequence shown here is derived from an EMBL/GenBank/DDBJ whole genome shotgun (WGS) entry which is preliminary data.</text>
</comment>
<dbReference type="AlphaFoldDB" id="A0A2M8KRB5"/>
<accession>A0A2M8KRB5</accession>
<evidence type="ECO:0000313" key="1">
    <source>
        <dbReference type="EMBL" id="PJE62457.1"/>
    </source>
</evidence>
<dbReference type="SUPFAM" id="SSF53448">
    <property type="entry name" value="Nucleotide-diphospho-sugar transferases"/>
    <property type="match status" value="1"/>
</dbReference>
<dbReference type="Proteomes" id="UP000229554">
    <property type="component" value="Unassembled WGS sequence"/>
</dbReference>
<gene>
    <name evidence="1" type="ORF">COU88_04905</name>
</gene>
<feature type="non-terminal residue" evidence="1">
    <location>
        <position position="238"/>
    </location>
</feature>
<proteinExistence type="predicted"/>
<dbReference type="InterPro" id="IPR029044">
    <property type="entry name" value="Nucleotide-diphossugar_trans"/>
</dbReference>
<sequence>MEKQGQRILVNYVDVEFTEPFNTVGNARRVITDLVLLRSVSREEQEGQLYIESEDADLVLVDPKTISNAILKLDKYPHLDAVRGRQDRTPEIMMGNDLLFLYRRFEDFSLILARKQSLRPEVNPKFSFNWNRVVTKGWNTAYTAEAYALTRGYDPDKTKDEDMIFGERISMLRGDGLIPNTQVIGTVSSKTNASPRRYINEVATMKHAYGGSFEDPEVNRKIRNVSEEELMREILPFA</sequence>
<protein>
    <submittedName>
        <fullName evidence="1">Uncharacterized protein</fullName>
    </submittedName>
</protein>